<proteinExistence type="predicted"/>
<feature type="compositionally biased region" description="Low complexity" evidence="1">
    <location>
        <begin position="88"/>
        <end position="108"/>
    </location>
</feature>
<dbReference type="RefSeq" id="WP_197991345.1">
    <property type="nucleotide sequence ID" value="NZ_JACYXC010000001.1"/>
</dbReference>
<protein>
    <submittedName>
        <fullName evidence="2">Uncharacterized protein</fullName>
    </submittedName>
</protein>
<evidence type="ECO:0000313" key="3">
    <source>
        <dbReference type="Proteomes" id="UP000807371"/>
    </source>
</evidence>
<organism evidence="2 3">
    <name type="scientific">Streptomyces pactum</name>
    <dbReference type="NCBI Taxonomy" id="68249"/>
    <lineage>
        <taxon>Bacteria</taxon>
        <taxon>Bacillati</taxon>
        <taxon>Actinomycetota</taxon>
        <taxon>Actinomycetes</taxon>
        <taxon>Kitasatosporales</taxon>
        <taxon>Streptomycetaceae</taxon>
        <taxon>Streptomyces</taxon>
    </lineage>
</organism>
<gene>
    <name evidence="2" type="ORF">IHE55_26525</name>
</gene>
<evidence type="ECO:0000313" key="2">
    <source>
        <dbReference type="EMBL" id="MBH5338144.1"/>
    </source>
</evidence>
<feature type="compositionally biased region" description="Basic and acidic residues" evidence="1">
    <location>
        <begin position="109"/>
        <end position="121"/>
    </location>
</feature>
<keyword evidence="3" id="KW-1185">Reference proteome</keyword>
<comment type="caution">
    <text evidence="2">The sequence shown here is derived from an EMBL/GenBank/DDBJ whole genome shotgun (WGS) entry which is preliminary data.</text>
</comment>
<dbReference type="Proteomes" id="UP000807371">
    <property type="component" value="Unassembled WGS sequence"/>
</dbReference>
<feature type="compositionally biased region" description="Low complexity" evidence="1">
    <location>
        <begin position="221"/>
        <end position="238"/>
    </location>
</feature>
<feature type="region of interest" description="Disordered" evidence="1">
    <location>
        <begin position="82"/>
        <end position="204"/>
    </location>
</feature>
<feature type="compositionally biased region" description="Gly residues" evidence="1">
    <location>
        <begin position="126"/>
        <end position="142"/>
    </location>
</feature>
<reference evidence="2 3" key="1">
    <citation type="submission" date="2020-09" db="EMBL/GenBank/DDBJ databases">
        <title>Biosynthesis of the nuclear factor of activated T cells inhibitor NFAT-133 and its congeners in Streptomyces pactum.</title>
        <authorList>
            <person name="Zhou W."/>
            <person name="Posri P."/>
            <person name="Abugrain M.E."/>
            <person name="Weisberg A.J."/>
            <person name="Chang J.H."/>
            <person name="Mahmud T."/>
        </authorList>
    </citation>
    <scope>NUCLEOTIDE SEQUENCE [LARGE SCALE GENOMIC DNA]</scope>
    <source>
        <strain evidence="2 3">ATCC 27456</strain>
    </source>
</reference>
<sequence length="362" mass="37747">MWRKQAFDGMRTEPNGLRERVSVLDHHRELCDLADKIVRSHRAIEEAIRAGVAELGQDGRGAFRHQDLAVEALDGIRGELRRLRQSAGGPRDTGPPGTDAADRPPGADAPDHGDGSREPRAEAATGAGGRPGPDPGVPGGTGTPEEPPTGACPEEPADGGDPAGHGPVPRTAAPPYRRTGPGTDQQRESMENSGPGGEAADEESELALRRAIEAAYHHGEAPAPGSPAASPATVAGPPEDARVTHGVLLLKAAGVASAELVAHRDTWEWLTVLAVAHGHFRTPPAVAELEGGRVRTVLSGRSLIALLIELWKTRSGVAPLEAEWALATAAYHRIGAQLAEVSGQGETIRIVLDDGLPAEPDS</sequence>
<evidence type="ECO:0000256" key="1">
    <source>
        <dbReference type="SAM" id="MobiDB-lite"/>
    </source>
</evidence>
<dbReference type="EMBL" id="JACYXC010000001">
    <property type="protein sequence ID" value="MBH5338144.1"/>
    <property type="molecule type" value="Genomic_DNA"/>
</dbReference>
<name>A0ABS0NSF9_9ACTN</name>
<accession>A0ABS0NSF9</accession>
<feature type="region of interest" description="Disordered" evidence="1">
    <location>
        <begin position="219"/>
        <end position="239"/>
    </location>
</feature>